<evidence type="ECO:0000259" key="1">
    <source>
        <dbReference type="Pfam" id="PF13902"/>
    </source>
</evidence>
<dbReference type="InterPro" id="IPR036867">
    <property type="entry name" value="R3H_dom_sf"/>
</dbReference>
<dbReference type="GO" id="GO:0003676">
    <property type="term" value="F:nucleic acid binding"/>
    <property type="evidence" value="ECO:0007669"/>
    <property type="project" value="InterPro"/>
</dbReference>
<dbReference type="EMBL" id="GDJX01025962">
    <property type="protein sequence ID" value="JAT41974.1"/>
    <property type="molecule type" value="Transcribed_RNA"/>
</dbReference>
<dbReference type="AlphaFoldDB" id="A0A1D1XHV0"/>
<dbReference type="PANTHER" id="PTHR32019:SF2">
    <property type="entry name" value="R3H DOMAIN-CONTAINING PROTEIN 4"/>
    <property type="match status" value="1"/>
</dbReference>
<name>A0A1D1XHV0_9ARAE</name>
<dbReference type="PANTHER" id="PTHR32019">
    <property type="entry name" value="R3H DOMAIN-CONTAINING PROTEIN 4"/>
    <property type="match status" value="1"/>
</dbReference>
<feature type="domain" description="R3H-associated N-terminal" evidence="1">
    <location>
        <begin position="124"/>
        <end position="247"/>
    </location>
</feature>
<proteinExistence type="predicted"/>
<feature type="non-terminal residue" evidence="2">
    <location>
        <position position="1"/>
    </location>
</feature>
<evidence type="ECO:0000313" key="2">
    <source>
        <dbReference type="EMBL" id="JAT41974.1"/>
    </source>
</evidence>
<gene>
    <name evidence="2" type="primary">R3HDM4_2</name>
    <name evidence="2" type="ORF">g.93207</name>
</gene>
<dbReference type="Pfam" id="PF13902">
    <property type="entry name" value="R3H-assoc"/>
    <property type="match status" value="1"/>
</dbReference>
<dbReference type="InterPro" id="IPR039629">
    <property type="entry name" value="R3HDM4"/>
</dbReference>
<protein>
    <submittedName>
        <fullName evidence="2">R3H domain-containing protein 4</fullName>
    </submittedName>
</protein>
<dbReference type="SUPFAM" id="SSF82708">
    <property type="entry name" value="R3H domain"/>
    <property type="match status" value="1"/>
</dbReference>
<reference evidence="2" key="1">
    <citation type="submission" date="2015-07" db="EMBL/GenBank/DDBJ databases">
        <title>Transcriptome Assembly of Anthurium amnicola.</title>
        <authorList>
            <person name="Suzuki J."/>
        </authorList>
    </citation>
    <scope>NUCLEOTIDE SEQUENCE</scope>
</reference>
<dbReference type="InterPro" id="IPR025952">
    <property type="entry name" value="R3H-assoc_dom"/>
</dbReference>
<accession>A0A1D1XHV0</accession>
<sequence length="343" mass="38798">QDSRWAARPGSSPPQVAKIPRSLVSFHLLCERESFCPRLCSLRASCLRSSSRGHNTALGRGRGRVSGLLGPEELWVGLLFPCFSVQGPGMANVAAEVMKRVDDLLLPSPIFDSQKGENVKSRGQLIERKIDFLESLAGKVSNRRSRRWLNDRLLIELVPRLNAEEIRGLFAPPPWGDNVPLSTFCMTNIGEWDSFRNIDMDKEASIIDCLGSTMNMKKREDPVGTEKMIALSAWHRIDRRAREALRRNFLPDLVQGYEKCIRAFINDSGDVDALVLHVQDPFHRLLLHGVCEFYDLVSVTHTEPKDGKLQKMTMIRKKKFGSQEIPPNVTITRFMKMCKDGIL</sequence>
<organism evidence="2">
    <name type="scientific">Anthurium amnicola</name>
    <dbReference type="NCBI Taxonomy" id="1678845"/>
    <lineage>
        <taxon>Eukaryota</taxon>
        <taxon>Viridiplantae</taxon>
        <taxon>Streptophyta</taxon>
        <taxon>Embryophyta</taxon>
        <taxon>Tracheophyta</taxon>
        <taxon>Spermatophyta</taxon>
        <taxon>Magnoliopsida</taxon>
        <taxon>Liliopsida</taxon>
        <taxon>Araceae</taxon>
        <taxon>Pothoideae</taxon>
        <taxon>Potheae</taxon>
        <taxon>Anthurium</taxon>
    </lineage>
</organism>